<dbReference type="AlphaFoldDB" id="A0AB39XPE0"/>
<accession>A0AB39XPE0</accession>
<organism evidence="2">
    <name type="scientific">Bradyrhizobium sp. LLZ17</name>
    <dbReference type="NCBI Taxonomy" id="3239388"/>
    <lineage>
        <taxon>Bacteria</taxon>
        <taxon>Pseudomonadati</taxon>
        <taxon>Pseudomonadota</taxon>
        <taxon>Alphaproteobacteria</taxon>
        <taxon>Hyphomicrobiales</taxon>
        <taxon>Nitrobacteraceae</taxon>
        <taxon>Bradyrhizobium</taxon>
    </lineage>
</organism>
<gene>
    <name evidence="2" type="ORF">AB8Z38_06525</name>
</gene>
<dbReference type="EMBL" id="CP165734">
    <property type="protein sequence ID" value="XDV59080.1"/>
    <property type="molecule type" value="Genomic_DNA"/>
</dbReference>
<dbReference type="InterPro" id="IPR011990">
    <property type="entry name" value="TPR-like_helical_dom_sf"/>
</dbReference>
<feature type="region of interest" description="Disordered" evidence="1">
    <location>
        <begin position="71"/>
        <end position="97"/>
    </location>
</feature>
<name>A0AB39XPE0_9BRAD</name>
<sequence length="97" mass="11371">MRENDPYTLDSRALIYLKLSNLDAAIADYDRALRHAMSKSLDQTDAHGACSRKRLLDKPCHSAVRTRPMISSRTHLRQAMRRRSRDDDGLRHVRRRR</sequence>
<proteinExistence type="predicted"/>
<feature type="compositionally biased region" description="Basic residues" evidence="1">
    <location>
        <begin position="74"/>
        <end position="83"/>
    </location>
</feature>
<protein>
    <submittedName>
        <fullName evidence="2">Tetratricopeptide repeat protein</fullName>
    </submittedName>
</protein>
<dbReference type="RefSeq" id="WP_369723609.1">
    <property type="nucleotide sequence ID" value="NZ_CP165734.1"/>
</dbReference>
<evidence type="ECO:0000256" key="1">
    <source>
        <dbReference type="SAM" id="MobiDB-lite"/>
    </source>
</evidence>
<reference evidence="2" key="1">
    <citation type="submission" date="2024-08" db="EMBL/GenBank/DDBJ databases">
        <authorList>
            <person name="Chaddad Z."/>
            <person name="Lamrabet M."/>
            <person name="Bouhnik O."/>
            <person name="Alami S."/>
            <person name="Wipf D."/>
            <person name="Courty P.E."/>
            <person name="Missbah El Idrissi M."/>
        </authorList>
    </citation>
    <scope>NUCLEOTIDE SEQUENCE</scope>
    <source>
        <strain evidence="2">LLZ17</strain>
    </source>
</reference>
<evidence type="ECO:0000313" key="2">
    <source>
        <dbReference type="EMBL" id="XDV59080.1"/>
    </source>
</evidence>
<dbReference type="SUPFAM" id="SSF48452">
    <property type="entry name" value="TPR-like"/>
    <property type="match status" value="1"/>
</dbReference>